<organism evidence="1 2">
    <name type="scientific">Deinococcus soli</name>
    <name type="common">ex Cha et al. 2016</name>
    <dbReference type="NCBI Taxonomy" id="1309411"/>
    <lineage>
        <taxon>Bacteria</taxon>
        <taxon>Thermotogati</taxon>
        <taxon>Deinococcota</taxon>
        <taxon>Deinococci</taxon>
        <taxon>Deinococcales</taxon>
        <taxon>Deinococcaceae</taxon>
        <taxon>Deinococcus</taxon>
    </lineage>
</organism>
<evidence type="ECO:0000313" key="1">
    <source>
        <dbReference type="EMBL" id="MDR6218671.1"/>
    </source>
</evidence>
<dbReference type="EMBL" id="JAVDQK010000005">
    <property type="protein sequence ID" value="MDR6218671.1"/>
    <property type="molecule type" value="Genomic_DNA"/>
</dbReference>
<comment type="caution">
    <text evidence="1">The sequence shown here is derived from an EMBL/GenBank/DDBJ whole genome shotgun (WGS) entry which is preliminary data.</text>
</comment>
<sequence length="64" mass="7347">MAQHVTLNPDTTRFKQLIKQHGARGWTVLERRAHVICLGNRPGLRVRAPGGTYERWVEPHHVTP</sequence>
<reference evidence="1" key="1">
    <citation type="submission" date="2023-07" db="EMBL/GenBank/DDBJ databases">
        <title>Sorghum-associated microbial communities from plants grown in Nebraska, USA.</title>
        <authorList>
            <person name="Schachtman D."/>
        </authorList>
    </citation>
    <scope>NUCLEOTIDE SEQUENCE</scope>
    <source>
        <strain evidence="1">BE330</strain>
    </source>
</reference>
<dbReference type="AlphaFoldDB" id="A0AAE3XCS2"/>
<dbReference type="Proteomes" id="UP001185331">
    <property type="component" value="Unassembled WGS sequence"/>
</dbReference>
<gene>
    <name evidence="1" type="ORF">J2Y00_002268</name>
</gene>
<protein>
    <submittedName>
        <fullName evidence="1">Uncharacterized protein</fullName>
    </submittedName>
</protein>
<evidence type="ECO:0000313" key="2">
    <source>
        <dbReference type="Proteomes" id="UP001185331"/>
    </source>
</evidence>
<name>A0AAE3XCS2_9DEIO</name>
<proteinExistence type="predicted"/>
<dbReference type="RefSeq" id="WP_309853159.1">
    <property type="nucleotide sequence ID" value="NZ_JAVDQJ010000004.1"/>
</dbReference>
<accession>A0AAE3XCS2</accession>